<evidence type="ECO:0000313" key="2">
    <source>
        <dbReference type="EMBL" id="EOA54540.1"/>
    </source>
</evidence>
<gene>
    <name evidence="2" type="ORF">HMPREF1534_01933</name>
</gene>
<dbReference type="GO" id="GO:0005829">
    <property type="term" value="C:cytosol"/>
    <property type="evidence" value="ECO:0007669"/>
    <property type="project" value="TreeGrafter"/>
</dbReference>
<dbReference type="RefSeq" id="WP_005940235.1">
    <property type="nucleotide sequence ID" value="NZ_KB890342.1"/>
</dbReference>
<accession>U6RDI1</accession>
<dbReference type="PATRIC" id="fig|1121098.3.peg.1959"/>
<sequence length="107" mass="12606">MKEKKVVREERNKEKLTSGDWVMAEFYSIHSLKSSRMHAVIDEFKKLMGGKVEVVQVNVDEEKTLAEFYTIVHIPTYIFLRKGEQLWRQTGELGLDRLEKAVKEFMV</sequence>
<dbReference type="AlphaFoldDB" id="U6RDI1"/>
<name>U6RDI1_9BACT</name>
<dbReference type="Gene3D" id="3.40.30.10">
    <property type="entry name" value="Glutaredoxin"/>
    <property type="match status" value="1"/>
</dbReference>
<dbReference type="EMBL" id="AQHY01000025">
    <property type="protein sequence ID" value="EOA54540.1"/>
    <property type="molecule type" value="Genomic_DNA"/>
</dbReference>
<feature type="domain" description="Thioredoxin" evidence="1">
    <location>
        <begin position="8"/>
        <end position="103"/>
    </location>
</feature>
<dbReference type="CDD" id="cd02947">
    <property type="entry name" value="TRX_family"/>
    <property type="match status" value="1"/>
</dbReference>
<dbReference type="eggNOG" id="COG0526">
    <property type="taxonomic scope" value="Bacteria"/>
</dbReference>
<evidence type="ECO:0000313" key="3">
    <source>
        <dbReference type="Proteomes" id="UP000017831"/>
    </source>
</evidence>
<dbReference type="InterPro" id="IPR013766">
    <property type="entry name" value="Thioredoxin_domain"/>
</dbReference>
<proteinExistence type="predicted"/>
<dbReference type="GO" id="GO:0045454">
    <property type="term" value="P:cell redox homeostasis"/>
    <property type="evidence" value="ECO:0007669"/>
    <property type="project" value="TreeGrafter"/>
</dbReference>
<reference evidence="2 3" key="1">
    <citation type="submission" date="2013-04" db="EMBL/GenBank/DDBJ databases">
        <title>The Genome Sequence of Bacteroides massiliensis DSM 17679.</title>
        <authorList>
            <consortium name="The Broad Institute Genomics Platform"/>
            <person name="Earl A."/>
            <person name="Ward D."/>
            <person name="Feldgarden M."/>
            <person name="Gevers D."/>
            <person name="Martens E."/>
            <person name="Fenner L."/>
            <person name="Roux V."/>
            <person name="Mallet M.N."/>
            <person name="Raoult D."/>
            <person name="Walker B."/>
            <person name="Young S."/>
            <person name="Zeng Q."/>
            <person name="Gargeya S."/>
            <person name="Fitzgerald M."/>
            <person name="Haas B."/>
            <person name="Abouelleil A."/>
            <person name="Allen A.W."/>
            <person name="Alvarado L."/>
            <person name="Arachchi H.M."/>
            <person name="Berlin A.M."/>
            <person name="Chapman S.B."/>
            <person name="Gainer-Dewar J."/>
            <person name="Goldberg J."/>
            <person name="Griggs A."/>
            <person name="Gujja S."/>
            <person name="Hansen M."/>
            <person name="Howarth C."/>
            <person name="Imamovic A."/>
            <person name="Ireland A."/>
            <person name="Larimer J."/>
            <person name="McCowan C."/>
            <person name="Murphy C."/>
            <person name="Pearson M."/>
            <person name="Poon T.W."/>
            <person name="Priest M."/>
            <person name="Roberts A."/>
            <person name="Saif S."/>
            <person name="Shea T."/>
            <person name="Sisk P."/>
            <person name="Sykes S."/>
            <person name="Wortman J."/>
            <person name="Nusbaum C."/>
            <person name="Birren B."/>
        </authorList>
    </citation>
    <scope>NUCLEOTIDE SEQUENCE [LARGE SCALE GENOMIC DNA]</scope>
    <source>
        <strain evidence="3">B84634 / Timone 84634 / DSM 17679 / JCM 13223</strain>
    </source>
</reference>
<dbReference type="InterPro" id="IPR036249">
    <property type="entry name" value="Thioredoxin-like_sf"/>
</dbReference>
<dbReference type="STRING" id="1121098.HMPREF1534_01933"/>
<evidence type="ECO:0000259" key="1">
    <source>
        <dbReference type="Pfam" id="PF00085"/>
    </source>
</evidence>
<dbReference type="Proteomes" id="UP000017831">
    <property type="component" value="Unassembled WGS sequence"/>
</dbReference>
<dbReference type="GO" id="GO:0015035">
    <property type="term" value="F:protein-disulfide reductase activity"/>
    <property type="evidence" value="ECO:0007669"/>
    <property type="project" value="TreeGrafter"/>
</dbReference>
<dbReference type="OrthoDB" id="7629852at2"/>
<keyword evidence="3" id="KW-1185">Reference proteome</keyword>
<dbReference type="GeneID" id="60062112"/>
<dbReference type="SUPFAM" id="SSF52833">
    <property type="entry name" value="Thioredoxin-like"/>
    <property type="match status" value="1"/>
</dbReference>
<dbReference type="PANTHER" id="PTHR45663">
    <property type="entry name" value="GEO12009P1"/>
    <property type="match status" value="1"/>
</dbReference>
<comment type="caution">
    <text evidence="2">The sequence shown here is derived from an EMBL/GenBank/DDBJ whole genome shotgun (WGS) entry which is preliminary data.</text>
</comment>
<dbReference type="HOGENOM" id="CLU_090389_10_4_10"/>
<protein>
    <recommendedName>
        <fullName evidence="1">Thioredoxin domain-containing protein</fullName>
    </recommendedName>
</protein>
<dbReference type="Pfam" id="PF00085">
    <property type="entry name" value="Thioredoxin"/>
    <property type="match status" value="1"/>
</dbReference>
<dbReference type="PANTHER" id="PTHR45663:SF11">
    <property type="entry name" value="GEO12009P1"/>
    <property type="match status" value="1"/>
</dbReference>
<organism evidence="2 3">
    <name type="scientific">Phocaeicola massiliensis B84634 = Timone 84634 = DSM 17679 = JCM 13223</name>
    <dbReference type="NCBI Taxonomy" id="1121098"/>
    <lineage>
        <taxon>Bacteria</taxon>
        <taxon>Pseudomonadati</taxon>
        <taxon>Bacteroidota</taxon>
        <taxon>Bacteroidia</taxon>
        <taxon>Bacteroidales</taxon>
        <taxon>Bacteroidaceae</taxon>
        <taxon>Phocaeicola</taxon>
    </lineage>
</organism>